<dbReference type="GeneID" id="14013391"/>
<dbReference type="KEGG" id="vg:14013391"/>
<accession>H6WXL6</accession>
<evidence type="ECO:0000313" key="1">
    <source>
        <dbReference type="EMBL" id="AFB83982.1"/>
    </source>
</evidence>
<name>H6WXL6_9CAUD</name>
<keyword evidence="2" id="KW-1185">Reference proteome</keyword>
<organism evidence="1 2">
    <name type="scientific">Vibrio phage pVp-1</name>
    <dbReference type="NCBI Taxonomy" id="1150989"/>
    <lineage>
        <taxon>Viruses</taxon>
        <taxon>Duplodnaviria</taxon>
        <taxon>Heunggongvirae</taxon>
        <taxon>Uroviricota</taxon>
        <taxon>Caudoviricetes</taxon>
        <taxon>Demerecviridae</taxon>
        <taxon>Ermolyevavirinae</taxon>
        <taxon>Vipunavirus</taxon>
        <taxon>Vipunavirus pVp1</taxon>
    </lineage>
</organism>
<dbReference type="EMBL" id="JQ340389">
    <property type="protein sequence ID" value="AFB83982.1"/>
    <property type="molecule type" value="Genomic_DNA"/>
</dbReference>
<reference evidence="1 2" key="1">
    <citation type="journal article" date="2012" name="J. Virol.">
        <title>Complete Genome Sequence of a Novel Marine Siphovirus, pVp-1, Infecting Vibrio parahaemolyticus.</title>
        <authorList>
            <person name="Kim J.H."/>
            <person name="Jun J.W."/>
            <person name="Choresca C.H."/>
            <person name="Shin S.P."/>
            <person name="Han J.E."/>
            <person name="Park S.C."/>
        </authorList>
    </citation>
    <scope>NUCLEOTIDE SEQUENCE [LARGE SCALE GENOMIC DNA]</scope>
</reference>
<dbReference type="Proteomes" id="UP000007520">
    <property type="component" value="Segment"/>
</dbReference>
<sequence length="46" mass="5470">MTWGIWARYVLRTKFAQAREDILVQILGCKIYVGRYKKTLGSHRKD</sequence>
<gene>
    <name evidence="1" type="ORF">pVp-1_0125</name>
</gene>
<protein>
    <submittedName>
        <fullName evidence="1">Uncharacterized protein</fullName>
    </submittedName>
</protein>
<evidence type="ECO:0000313" key="2">
    <source>
        <dbReference type="Proteomes" id="UP000007520"/>
    </source>
</evidence>
<proteinExistence type="predicted"/>
<dbReference type="RefSeq" id="YP_007007948.1">
    <property type="nucleotide sequence ID" value="NC_019529.1"/>
</dbReference>